<dbReference type="EMBL" id="JAIWYP010000001">
    <property type="protein sequence ID" value="KAH3879829.1"/>
    <property type="molecule type" value="Genomic_DNA"/>
</dbReference>
<organism evidence="2 3">
    <name type="scientific">Dreissena polymorpha</name>
    <name type="common">Zebra mussel</name>
    <name type="synonym">Mytilus polymorpha</name>
    <dbReference type="NCBI Taxonomy" id="45954"/>
    <lineage>
        <taxon>Eukaryota</taxon>
        <taxon>Metazoa</taxon>
        <taxon>Spiralia</taxon>
        <taxon>Lophotrochozoa</taxon>
        <taxon>Mollusca</taxon>
        <taxon>Bivalvia</taxon>
        <taxon>Autobranchia</taxon>
        <taxon>Heteroconchia</taxon>
        <taxon>Euheterodonta</taxon>
        <taxon>Imparidentia</taxon>
        <taxon>Neoheterodontei</taxon>
        <taxon>Myida</taxon>
        <taxon>Dreissenoidea</taxon>
        <taxon>Dreissenidae</taxon>
        <taxon>Dreissena</taxon>
    </lineage>
</organism>
<dbReference type="OrthoDB" id="6122935at2759"/>
<dbReference type="Proteomes" id="UP000828390">
    <property type="component" value="Unassembled WGS sequence"/>
</dbReference>
<evidence type="ECO:0000313" key="3">
    <source>
        <dbReference type="Proteomes" id="UP000828390"/>
    </source>
</evidence>
<name>A0A9D4MPX4_DREPO</name>
<dbReference type="Gene3D" id="1.10.10.2590">
    <property type="entry name" value="BEN domain"/>
    <property type="match status" value="1"/>
</dbReference>
<dbReference type="AlphaFoldDB" id="A0A9D4MPX4"/>
<sequence length="299" mass="33995">MPQLETTVTKEVKQKEKRKNASPKKRTSSAQLVQIANDLELTELQNSVEFSDSAESSYVSAFHKPETPSKRKCVGSAIRGGLLALDHDSKEIHDMDQSPVKADCSCGCKAEIERLSAKCKTFEQEFTATWYWINLMYNQIQQKQLPNTPSHMQLLQGSSGHGQLQMPTMEEAPQPLTLMTTPVKTPHVLSSEIKKTTVPTYGGFTKSQLIEEIAGFGVEDYPKAAKRLFRRIYKEEEWQGHTLTGTKANNKYDGRPAIEDPSRMNIIYEIMQEQYRVTPVQVREKIRDLLKPSKLKKQF</sequence>
<proteinExistence type="predicted"/>
<feature type="region of interest" description="Disordered" evidence="1">
    <location>
        <begin position="1"/>
        <end position="30"/>
    </location>
</feature>
<reference evidence="2" key="1">
    <citation type="journal article" date="2019" name="bioRxiv">
        <title>The Genome of the Zebra Mussel, Dreissena polymorpha: A Resource for Invasive Species Research.</title>
        <authorList>
            <person name="McCartney M.A."/>
            <person name="Auch B."/>
            <person name="Kono T."/>
            <person name="Mallez S."/>
            <person name="Zhang Y."/>
            <person name="Obille A."/>
            <person name="Becker A."/>
            <person name="Abrahante J.E."/>
            <person name="Garbe J."/>
            <person name="Badalamenti J.P."/>
            <person name="Herman A."/>
            <person name="Mangelson H."/>
            <person name="Liachko I."/>
            <person name="Sullivan S."/>
            <person name="Sone E.D."/>
            <person name="Koren S."/>
            <person name="Silverstein K.A.T."/>
            <person name="Beckman K.B."/>
            <person name="Gohl D.M."/>
        </authorList>
    </citation>
    <scope>NUCLEOTIDE SEQUENCE</scope>
    <source>
        <strain evidence="2">Duluth1</strain>
        <tissue evidence="2">Whole animal</tissue>
    </source>
</reference>
<accession>A0A9D4MPX4</accession>
<evidence type="ECO:0000313" key="2">
    <source>
        <dbReference type="EMBL" id="KAH3879829.1"/>
    </source>
</evidence>
<comment type="caution">
    <text evidence="2">The sequence shown here is derived from an EMBL/GenBank/DDBJ whole genome shotgun (WGS) entry which is preliminary data.</text>
</comment>
<gene>
    <name evidence="2" type="ORF">DPMN_003736</name>
</gene>
<evidence type="ECO:0000256" key="1">
    <source>
        <dbReference type="SAM" id="MobiDB-lite"/>
    </source>
</evidence>
<feature type="compositionally biased region" description="Basic residues" evidence="1">
    <location>
        <begin position="15"/>
        <end position="27"/>
    </location>
</feature>
<keyword evidence="3" id="KW-1185">Reference proteome</keyword>
<protein>
    <recommendedName>
        <fullName evidence="4">BEN domain-containing protein</fullName>
    </recommendedName>
</protein>
<reference evidence="2" key="2">
    <citation type="submission" date="2020-11" db="EMBL/GenBank/DDBJ databases">
        <authorList>
            <person name="McCartney M.A."/>
            <person name="Auch B."/>
            <person name="Kono T."/>
            <person name="Mallez S."/>
            <person name="Becker A."/>
            <person name="Gohl D.M."/>
            <person name="Silverstein K.A.T."/>
            <person name="Koren S."/>
            <person name="Bechman K.B."/>
            <person name="Herman A."/>
            <person name="Abrahante J.E."/>
            <person name="Garbe J."/>
        </authorList>
    </citation>
    <scope>NUCLEOTIDE SEQUENCE</scope>
    <source>
        <strain evidence="2">Duluth1</strain>
        <tissue evidence="2">Whole animal</tissue>
    </source>
</reference>
<evidence type="ECO:0008006" key="4">
    <source>
        <dbReference type="Google" id="ProtNLM"/>
    </source>
</evidence>